<dbReference type="AlphaFoldDB" id="A0A2V2B8C2"/>
<sequence length="125" mass="14203">MKQMIPDWACKKLWVHEIAIKPFFCTMEVRHEAIHKERDGMLHAYLLTPIRKKYGAKGNFYFELVKFEILKECFFASVCLTATGIFAERSIKSVTGGRFVMCRVGRCDAAASQRTAFAGGSSEIK</sequence>
<dbReference type="RefSeq" id="WP_128604219.1">
    <property type="nucleotide sequence ID" value="NZ_CP193910.1"/>
</dbReference>
<evidence type="ECO:0000313" key="2">
    <source>
        <dbReference type="Proteomes" id="UP000245981"/>
    </source>
</evidence>
<comment type="caution">
    <text evidence="1">The sequence shown here is derived from an EMBL/GenBank/DDBJ whole genome shotgun (WGS) entry which is preliminary data.</text>
</comment>
<gene>
    <name evidence="1" type="ORF">C7431_108119</name>
</gene>
<dbReference type="STRING" id="574096.HA38_16140"/>
<accession>A0A2V2B8C2</accession>
<organism evidence="1 2">
    <name type="scientific">Pantoea allii</name>
    <dbReference type="NCBI Taxonomy" id="574096"/>
    <lineage>
        <taxon>Bacteria</taxon>
        <taxon>Pseudomonadati</taxon>
        <taxon>Pseudomonadota</taxon>
        <taxon>Gammaproteobacteria</taxon>
        <taxon>Enterobacterales</taxon>
        <taxon>Erwiniaceae</taxon>
        <taxon>Pantoea</taxon>
    </lineage>
</organism>
<proteinExistence type="predicted"/>
<name>A0A2V2B8C2_9GAMM</name>
<dbReference type="EMBL" id="QGHF01000008">
    <property type="protein sequence ID" value="PWK95292.1"/>
    <property type="molecule type" value="Genomic_DNA"/>
</dbReference>
<dbReference type="Proteomes" id="UP000245981">
    <property type="component" value="Unassembled WGS sequence"/>
</dbReference>
<evidence type="ECO:0000313" key="1">
    <source>
        <dbReference type="EMBL" id="PWK95292.1"/>
    </source>
</evidence>
<reference evidence="1 2" key="1">
    <citation type="submission" date="2018-05" db="EMBL/GenBank/DDBJ databases">
        <title>Genomic Encyclopedia of Type Strains, Phase IV (KMG-V): Genome sequencing to study the core and pangenomes of soil and plant-associated prokaryotes.</title>
        <authorList>
            <person name="Whitman W."/>
        </authorList>
    </citation>
    <scope>NUCLEOTIDE SEQUENCE [LARGE SCALE GENOMIC DNA]</scope>
    <source>
        <strain evidence="1 2">PNA 200-10</strain>
    </source>
</reference>
<protein>
    <submittedName>
        <fullName evidence="1">Uncharacterized protein</fullName>
    </submittedName>
</protein>